<dbReference type="EMBL" id="CAIIXF020000005">
    <property type="protein sequence ID" value="CAH1783668.1"/>
    <property type="molecule type" value="Genomic_DNA"/>
</dbReference>
<dbReference type="InterPro" id="IPR057852">
    <property type="entry name" value="Beta-prop_WDR11_1st"/>
</dbReference>
<feature type="compositionally biased region" description="Low complexity" evidence="1">
    <location>
        <begin position="231"/>
        <end position="240"/>
    </location>
</feature>
<dbReference type="InterPro" id="IPR001680">
    <property type="entry name" value="WD40_rpt"/>
</dbReference>
<feature type="region of interest" description="Disordered" evidence="1">
    <location>
        <begin position="231"/>
        <end position="253"/>
    </location>
</feature>
<dbReference type="Pfam" id="PF23753">
    <property type="entry name" value="TPR_WDR11"/>
    <property type="match status" value="1"/>
</dbReference>
<dbReference type="PANTHER" id="PTHR14593:SF5">
    <property type="entry name" value="WD REPEAT-CONTAINING PROTEIN 11"/>
    <property type="match status" value="1"/>
</dbReference>
<dbReference type="GO" id="GO:0005737">
    <property type="term" value="C:cytoplasm"/>
    <property type="evidence" value="ECO:0007669"/>
    <property type="project" value="TreeGrafter"/>
</dbReference>
<comment type="caution">
    <text evidence="5">The sequence shown here is derived from an EMBL/GenBank/DDBJ whole genome shotgun (WGS) entry which is preliminary data.</text>
</comment>
<gene>
    <name evidence="5" type="ORF">OFUS_LOCUS9989</name>
</gene>
<keyword evidence="6" id="KW-1185">Reference proteome</keyword>
<dbReference type="Pfam" id="PF23752">
    <property type="entry name" value="Beta-prop_WDR11_2nd"/>
    <property type="match status" value="1"/>
</dbReference>
<dbReference type="FunFam" id="2.130.10.10:FF:000716">
    <property type="entry name" value="WD repeat domain 11"/>
    <property type="match status" value="1"/>
</dbReference>
<dbReference type="SMART" id="SM00320">
    <property type="entry name" value="WD40"/>
    <property type="match status" value="4"/>
</dbReference>
<feature type="region of interest" description="Disordered" evidence="1">
    <location>
        <begin position="687"/>
        <end position="706"/>
    </location>
</feature>
<evidence type="ECO:0000313" key="6">
    <source>
        <dbReference type="Proteomes" id="UP000749559"/>
    </source>
</evidence>
<dbReference type="PANTHER" id="PTHR14593">
    <property type="entry name" value="WD REPEAT-CONTAINING PROTEIN 11"/>
    <property type="match status" value="1"/>
</dbReference>
<feature type="domain" description="WDR11 TPR" evidence="4">
    <location>
        <begin position="958"/>
        <end position="1250"/>
    </location>
</feature>
<dbReference type="SUPFAM" id="SSF50978">
    <property type="entry name" value="WD40 repeat-like"/>
    <property type="match status" value="2"/>
</dbReference>
<evidence type="ECO:0000259" key="4">
    <source>
        <dbReference type="Pfam" id="PF23753"/>
    </source>
</evidence>
<evidence type="ECO:0000256" key="1">
    <source>
        <dbReference type="SAM" id="MobiDB-lite"/>
    </source>
</evidence>
<dbReference type="InterPro" id="IPR057853">
    <property type="entry name" value="Beta-prop_WDR11_2nd"/>
</dbReference>
<dbReference type="InterPro" id="IPR015943">
    <property type="entry name" value="WD40/YVTN_repeat-like_dom_sf"/>
</dbReference>
<dbReference type="InterPro" id="IPR039694">
    <property type="entry name" value="WDR11"/>
</dbReference>
<reference evidence="5" key="1">
    <citation type="submission" date="2022-03" db="EMBL/GenBank/DDBJ databases">
        <authorList>
            <person name="Martin C."/>
        </authorList>
    </citation>
    <scope>NUCLEOTIDE SEQUENCE</scope>
</reference>
<protein>
    <submittedName>
        <fullName evidence="5">Uncharacterized protein</fullName>
    </submittedName>
</protein>
<dbReference type="OrthoDB" id="1291858at2759"/>
<organism evidence="5 6">
    <name type="scientific">Owenia fusiformis</name>
    <name type="common">Polychaete worm</name>
    <dbReference type="NCBI Taxonomy" id="6347"/>
    <lineage>
        <taxon>Eukaryota</taxon>
        <taxon>Metazoa</taxon>
        <taxon>Spiralia</taxon>
        <taxon>Lophotrochozoa</taxon>
        <taxon>Annelida</taxon>
        <taxon>Polychaeta</taxon>
        <taxon>Sedentaria</taxon>
        <taxon>Canalipalpata</taxon>
        <taxon>Sabellida</taxon>
        <taxon>Oweniida</taxon>
        <taxon>Oweniidae</taxon>
        <taxon>Owenia</taxon>
    </lineage>
</organism>
<dbReference type="InterPro" id="IPR057854">
    <property type="entry name" value="TPR_WDR11"/>
</dbReference>
<evidence type="ECO:0000259" key="3">
    <source>
        <dbReference type="Pfam" id="PF23752"/>
    </source>
</evidence>
<evidence type="ECO:0000259" key="2">
    <source>
        <dbReference type="Pfam" id="PF23751"/>
    </source>
</evidence>
<accession>A0A8J1XH45</accession>
<sequence>MSVANPNLSKVSMTRVDAAGKTDELKIRMNMKLAPKTITGISNTLNKGACDWGYQGFLAYGCQSLVVIFDPKTIQIVQALDKHRSTVVKVKWMRENYHHDITSPYTLRVASADASGRIIVWDVASAAIRAEFSDGSRPIADLEWLKWQDASHDLLAALHPPSTLVLWNADTGTKLWKKSYTETLQAFAFDPFEFSKLAFLGSDCILFVDDFNISKAPSSNGKKFYISSPSSQAAATPTGSNASSSFDKKGSKSITKRMTKVLIGSEPKQQKSPEEDSVMLNDCVQLAFHEACRNHLILMYPREILILDLDINQTVGIIPIERTGSPFVQLIPLWQRDALICLHENASISVRVRRHANKPSASPAEVDTRSSIGSMASLDDSPIHQSQDVTYDLRCQSDNMRVTKNNKVLNIAACPVTENKVVLIMSDSRVLLWEIKTVDYMNTSSNSTQQQLLSPLYTPGLSDVAFTFPSDPPPESPLPFTSTVPHPKQCLADQIGQAQQFVKEYQSGTAKHGVMLRFMLTGFLNGAAQPPLVVKMCPPLTTKNWNVYQPLLACGTNSGSVQVFNLTSGQLVREYNMHTAPVRGIEWVSLHGFLTYAFPNPGSSGTTKNELIMLDTLTGKTTHFRQNRDEESPIEMVRVSHLKQYFVVLFKEKPLELWDLRSGVLLREMPKNFPHVTALEWSPSHNLKSLKKRPTQPDISTSMSSSTSQIDISLTSSVSDNLARSDSTMSSSNISAREHFVFTDADGLLYHFIVEGNMIKDGSKIPPDGGMGSITCIAWKGDTMVLGDVDGNLNLWDLKARVSRAVPTHRGWIKKVKFGPGRGNNKLLVLYNDGVDIWDTKEVEVVTSIKSPRDLPKIHDADWAASDKPVLSCADGCLRVTDIKMKNSSSPMEEYLLTEPLFSPHLLPPKVGLTLKYTLQHQPWNSKYTLQLSNLPEECKDMQALVNDQLALLESDVLDYLPHCQFGTAQRCLLVARLFGDESEMNFWTLALHYLRAEKADPSSKVSTPMSHSDSGDLFIPRAESQDLVQLEDKSTLEWSFIKDKPLETCYDVLIDNKSFQQKELDRVSLHDSKRATYEHTRKSVETLILLGQADRAVQLLLETDAENDGYYVDSLRACLVASVRSSGASQSTIKLVATNLIANGKLSEGVQLLCLIDKAVDACRYLQTYGQWYQAAWLAKSSLSYTESCEVMRRWADHLASSQVNQKSKAVLVLLSLCRFTKVIEMLYQCRHFDRAALFLEACLEFGLITKTDTNRSLFEAVYLEYGRLMMNLGNKVASEFYCKQAGEKGEQLLKEVNILYEN</sequence>
<name>A0A8J1XH45_OWEFU</name>
<dbReference type="Pfam" id="PF23751">
    <property type="entry name" value="Beta-prop_WDR11_1st"/>
    <property type="match status" value="1"/>
</dbReference>
<dbReference type="InterPro" id="IPR036322">
    <property type="entry name" value="WD40_repeat_dom_sf"/>
</dbReference>
<evidence type="ECO:0000313" key="5">
    <source>
        <dbReference type="EMBL" id="CAH1783668.1"/>
    </source>
</evidence>
<dbReference type="Gene3D" id="2.130.10.10">
    <property type="entry name" value="YVTN repeat-like/Quinoprotein amine dehydrogenase"/>
    <property type="match status" value="3"/>
</dbReference>
<dbReference type="Proteomes" id="UP000749559">
    <property type="component" value="Unassembled WGS sequence"/>
</dbReference>
<feature type="domain" description="WDR11 first beta-propeller" evidence="2">
    <location>
        <begin position="44"/>
        <end position="202"/>
    </location>
</feature>
<proteinExistence type="predicted"/>
<feature type="domain" description="WDR11 second beta-propeller" evidence="3">
    <location>
        <begin position="547"/>
        <end position="841"/>
    </location>
</feature>